<dbReference type="AlphaFoldDB" id="A0A4Y5YG47"/>
<evidence type="ECO:0000256" key="1">
    <source>
        <dbReference type="ARBA" id="ARBA00002672"/>
    </source>
</evidence>
<name>A0A4Y5YG47_9GAMM</name>
<evidence type="ECO:0000256" key="9">
    <source>
        <dbReference type="ARBA" id="ARBA00023136"/>
    </source>
</evidence>
<proteinExistence type="inferred from homology"/>
<evidence type="ECO:0000256" key="7">
    <source>
        <dbReference type="ARBA" id="ARBA00022692"/>
    </source>
</evidence>
<dbReference type="PANTHER" id="PTHR36122:SF2">
    <property type="entry name" value="NICOTINAMIDE RIBOSIDE TRANSPORTER PNUC"/>
    <property type="match status" value="1"/>
</dbReference>
<evidence type="ECO:0000313" key="12">
    <source>
        <dbReference type="Proteomes" id="UP000319809"/>
    </source>
</evidence>
<sequence>MNDLFITLQQAFNEASLMTFWEAVAVMLALAYLILAMRTNIWCWSAAFISTAIYTVLFWNVSLLMESVLNIYYMGMAVYGYWLWLHVPPSQQSNLHNTDLQNGTQHNIETNHLNITSWSWSTHARLIGATSLVSLLVGYGMAHYTSAAFPYVDAATTCFAIVTTYLVAKKVLENWLYWVVIDFVSIYLYFQKGLMLTSGLFVLYVAMAVGGYMMWRKKYRHHIITQDNTSQEVVGA</sequence>
<keyword evidence="7 10" id="KW-0812">Transmembrane</keyword>
<dbReference type="KEGG" id="spol:FH971_11960"/>
<feature type="transmembrane region" description="Helical" evidence="10">
    <location>
        <begin position="42"/>
        <end position="61"/>
    </location>
</feature>
<protein>
    <recommendedName>
        <fullName evidence="4">Nicotinamide riboside transporter PnuC</fullName>
    </recommendedName>
</protein>
<organism evidence="11 12">
    <name type="scientific">Shewanella polaris</name>
    <dbReference type="NCBI Taxonomy" id="2588449"/>
    <lineage>
        <taxon>Bacteria</taxon>
        <taxon>Pseudomonadati</taxon>
        <taxon>Pseudomonadota</taxon>
        <taxon>Gammaproteobacteria</taxon>
        <taxon>Alteromonadales</taxon>
        <taxon>Shewanellaceae</taxon>
        <taxon>Shewanella</taxon>
    </lineage>
</organism>
<evidence type="ECO:0000256" key="5">
    <source>
        <dbReference type="ARBA" id="ARBA00022448"/>
    </source>
</evidence>
<dbReference type="Pfam" id="PF04973">
    <property type="entry name" value="NMN_transporter"/>
    <property type="match status" value="1"/>
</dbReference>
<keyword evidence="5" id="KW-0813">Transport</keyword>
<comment type="subcellular location">
    <subcellularLocation>
        <location evidence="2">Cell membrane</location>
        <topology evidence="2">Multi-pass membrane protein</topology>
    </subcellularLocation>
</comment>
<evidence type="ECO:0000256" key="10">
    <source>
        <dbReference type="SAM" id="Phobius"/>
    </source>
</evidence>
<feature type="transmembrane region" description="Helical" evidence="10">
    <location>
        <begin position="196"/>
        <end position="215"/>
    </location>
</feature>
<feature type="transmembrane region" description="Helical" evidence="10">
    <location>
        <begin position="15"/>
        <end position="35"/>
    </location>
</feature>
<evidence type="ECO:0000256" key="3">
    <source>
        <dbReference type="ARBA" id="ARBA00006669"/>
    </source>
</evidence>
<comment type="function">
    <text evidence="1">Required for nicotinamide riboside transport across the inner membrane.</text>
</comment>
<dbReference type="NCBIfam" id="TIGR01528">
    <property type="entry name" value="NMN_trans_PnuC"/>
    <property type="match status" value="1"/>
</dbReference>
<keyword evidence="12" id="KW-1185">Reference proteome</keyword>
<feature type="transmembrane region" description="Helical" evidence="10">
    <location>
        <begin position="67"/>
        <end position="85"/>
    </location>
</feature>
<dbReference type="PANTHER" id="PTHR36122">
    <property type="entry name" value="NICOTINAMIDE RIBOSIDE TRANSPORTER PNUC"/>
    <property type="match status" value="1"/>
</dbReference>
<evidence type="ECO:0000256" key="2">
    <source>
        <dbReference type="ARBA" id="ARBA00004651"/>
    </source>
</evidence>
<gene>
    <name evidence="11" type="ORF">FH971_11960</name>
</gene>
<dbReference type="InterPro" id="IPR006419">
    <property type="entry name" value="NMN_transpt_PnuC"/>
</dbReference>
<keyword evidence="9 10" id="KW-0472">Membrane</keyword>
<dbReference type="Proteomes" id="UP000319809">
    <property type="component" value="Chromosome"/>
</dbReference>
<evidence type="ECO:0000256" key="4">
    <source>
        <dbReference type="ARBA" id="ARBA00017522"/>
    </source>
</evidence>
<evidence type="ECO:0000256" key="6">
    <source>
        <dbReference type="ARBA" id="ARBA00022475"/>
    </source>
</evidence>
<evidence type="ECO:0000256" key="8">
    <source>
        <dbReference type="ARBA" id="ARBA00022989"/>
    </source>
</evidence>
<dbReference type="GO" id="GO:0034257">
    <property type="term" value="F:nicotinamide riboside transmembrane transporter activity"/>
    <property type="evidence" value="ECO:0007669"/>
    <property type="project" value="InterPro"/>
</dbReference>
<evidence type="ECO:0000313" key="11">
    <source>
        <dbReference type="EMBL" id="QDE31617.1"/>
    </source>
</evidence>
<dbReference type="RefSeq" id="WP_137226803.1">
    <property type="nucleotide sequence ID" value="NZ_CP041036.1"/>
</dbReference>
<dbReference type="EMBL" id="CP041036">
    <property type="protein sequence ID" value="QDE31617.1"/>
    <property type="molecule type" value="Genomic_DNA"/>
</dbReference>
<keyword evidence="6" id="KW-1003">Cell membrane</keyword>
<reference evidence="11 12" key="1">
    <citation type="submission" date="2019-06" db="EMBL/GenBank/DDBJ databases">
        <title>The genome of Shewanella sp. SM1901.</title>
        <authorList>
            <person name="Cha Q."/>
        </authorList>
    </citation>
    <scope>NUCLEOTIDE SEQUENCE [LARGE SCALE GENOMIC DNA]</scope>
    <source>
        <strain evidence="11 12">SM1901</strain>
    </source>
</reference>
<comment type="similarity">
    <text evidence="3">Belongs to the nicotinamide ribonucleoside (NR) uptake permease (TC 4.B.1) family.</text>
</comment>
<accession>A0A4Y5YG47</accession>
<dbReference type="GO" id="GO:0005886">
    <property type="term" value="C:plasma membrane"/>
    <property type="evidence" value="ECO:0007669"/>
    <property type="project" value="UniProtKB-SubCell"/>
</dbReference>
<feature type="transmembrane region" description="Helical" evidence="10">
    <location>
        <begin position="148"/>
        <end position="168"/>
    </location>
</feature>
<keyword evidence="8 10" id="KW-1133">Transmembrane helix</keyword>